<keyword evidence="1" id="KW-0812">Transmembrane</keyword>
<organism evidence="2 3">
    <name type="scientific">Silvimonas amylolytica</name>
    <dbReference type="NCBI Taxonomy" id="449663"/>
    <lineage>
        <taxon>Bacteria</taxon>
        <taxon>Pseudomonadati</taxon>
        <taxon>Pseudomonadota</taxon>
        <taxon>Betaproteobacteria</taxon>
        <taxon>Neisseriales</taxon>
        <taxon>Chitinibacteraceae</taxon>
        <taxon>Silvimonas</taxon>
    </lineage>
</organism>
<comment type="caution">
    <text evidence="2">The sequence shown here is derived from an EMBL/GenBank/DDBJ whole genome shotgun (WGS) entry which is preliminary data.</text>
</comment>
<dbReference type="EMBL" id="BMLY01000002">
    <property type="protein sequence ID" value="GGP25581.1"/>
    <property type="molecule type" value="Genomic_DNA"/>
</dbReference>
<reference evidence="3" key="1">
    <citation type="journal article" date="2019" name="Int. J. Syst. Evol. Microbiol.">
        <title>The Global Catalogue of Microorganisms (GCM) 10K type strain sequencing project: providing services to taxonomists for standard genome sequencing and annotation.</title>
        <authorList>
            <consortium name="The Broad Institute Genomics Platform"/>
            <consortium name="The Broad Institute Genome Sequencing Center for Infectious Disease"/>
            <person name="Wu L."/>
            <person name="Ma J."/>
        </authorList>
    </citation>
    <scope>NUCLEOTIDE SEQUENCE [LARGE SCALE GENOMIC DNA]</scope>
    <source>
        <strain evidence="3">CGMCC 1.8860</strain>
    </source>
</reference>
<feature type="transmembrane region" description="Helical" evidence="1">
    <location>
        <begin position="188"/>
        <end position="209"/>
    </location>
</feature>
<keyword evidence="1" id="KW-0472">Membrane</keyword>
<evidence type="ECO:0000313" key="3">
    <source>
        <dbReference type="Proteomes" id="UP000621859"/>
    </source>
</evidence>
<keyword evidence="3" id="KW-1185">Reference proteome</keyword>
<feature type="transmembrane region" description="Helical" evidence="1">
    <location>
        <begin position="261"/>
        <end position="282"/>
    </location>
</feature>
<evidence type="ECO:0000256" key="1">
    <source>
        <dbReference type="SAM" id="Phobius"/>
    </source>
</evidence>
<keyword evidence="1" id="KW-1133">Transmembrane helix</keyword>
<feature type="transmembrane region" description="Helical" evidence="1">
    <location>
        <begin position="69"/>
        <end position="91"/>
    </location>
</feature>
<accession>A0ABQ2PK34</accession>
<evidence type="ECO:0000313" key="2">
    <source>
        <dbReference type="EMBL" id="GGP25581.1"/>
    </source>
</evidence>
<dbReference type="RefSeq" id="WP_188690959.1">
    <property type="nucleotide sequence ID" value="NZ_BMLY01000002.1"/>
</dbReference>
<feature type="transmembrane region" description="Helical" evidence="1">
    <location>
        <begin position="230"/>
        <end position="249"/>
    </location>
</feature>
<dbReference type="Proteomes" id="UP000621859">
    <property type="component" value="Unassembled WGS sequence"/>
</dbReference>
<sequence length="365" mass="39849">MSTSLQADSTPESGSAYPKLITTSDSLTLSWQSSSDQPWVIGVILACLTLFGPGLMLRELLFAHGTSQWTQYIMPAIMFAVTGASLSYWIWRGASARHLRICSDGTLVLGLCTWRFRLAPSVLAVNGETKSGPFFSLKLCFRHFTLHLPAFPNRGWRDEHQGRLKQWLQAHFPATQPYQSPPRLERGLLAGVLTAAVAVGCFGVVLWVSPGIRDTLPDVHGPLAPLTTRFLLLAWSGLVLAWWMLVVPGKDADLLAEPGTVVWISVTFVFLAFVATFVLTYFGQRQAALETPGVTTVWLAHPSISSAKHCPVLLTVNDPVTGQTVDACSLQEGIYRPGAAAIEVQRVTNRYGTTDTLLRMASAPD</sequence>
<name>A0ABQ2PK34_9NEIS</name>
<gene>
    <name evidence="2" type="ORF">GCM10010971_14000</name>
</gene>
<feature type="transmembrane region" description="Helical" evidence="1">
    <location>
        <begin position="39"/>
        <end position="57"/>
    </location>
</feature>
<protein>
    <submittedName>
        <fullName evidence="2">Uncharacterized protein</fullName>
    </submittedName>
</protein>
<proteinExistence type="predicted"/>